<dbReference type="GeneID" id="112292168"/>
<evidence type="ECO:0000256" key="2">
    <source>
        <dbReference type="ARBA" id="ARBA00022676"/>
    </source>
</evidence>
<feature type="compositionally biased region" description="Polar residues" evidence="6">
    <location>
        <begin position="82"/>
        <end position="95"/>
    </location>
</feature>
<evidence type="ECO:0000256" key="1">
    <source>
        <dbReference type="ARBA" id="ARBA00004606"/>
    </source>
</evidence>
<evidence type="ECO:0000313" key="8">
    <source>
        <dbReference type="EnsemblPlants" id="Pp3c15_15340V3.11"/>
    </source>
</evidence>
<evidence type="ECO:0000256" key="7">
    <source>
        <dbReference type="SAM" id="Phobius"/>
    </source>
</evidence>
<evidence type="ECO:0000256" key="6">
    <source>
        <dbReference type="SAM" id="MobiDB-lite"/>
    </source>
</evidence>
<keyword evidence="9" id="KW-1185">Reference proteome</keyword>
<evidence type="ECO:0000256" key="3">
    <source>
        <dbReference type="ARBA" id="ARBA00022679"/>
    </source>
</evidence>
<keyword evidence="3" id="KW-0808">Transferase</keyword>
<reference evidence="8 9" key="1">
    <citation type="journal article" date="2008" name="Science">
        <title>The Physcomitrella genome reveals evolutionary insights into the conquest of land by plants.</title>
        <authorList>
            <person name="Rensing S."/>
            <person name="Lang D."/>
            <person name="Zimmer A."/>
            <person name="Terry A."/>
            <person name="Salamov A."/>
            <person name="Shapiro H."/>
            <person name="Nishiyama T."/>
            <person name="Perroud P.-F."/>
            <person name="Lindquist E."/>
            <person name="Kamisugi Y."/>
            <person name="Tanahashi T."/>
            <person name="Sakakibara K."/>
            <person name="Fujita T."/>
            <person name="Oishi K."/>
            <person name="Shin-I T."/>
            <person name="Kuroki Y."/>
            <person name="Toyoda A."/>
            <person name="Suzuki Y."/>
            <person name="Hashimoto A."/>
            <person name="Yamaguchi K."/>
            <person name="Sugano A."/>
            <person name="Kohara Y."/>
            <person name="Fujiyama A."/>
            <person name="Anterola A."/>
            <person name="Aoki S."/>
            <person name="Ashton N."/>
            <person name="Barbazuk W.B."/>
            <person name="Barker E."/>
            <person name="Bennetzen J."/>
            <person name="Bezanilla M."/>
            <person name="Blankenship R."/>
            <person name="Cho S.H."/>
            <person name="Dutcher S."/>
            <person name="Estelle M."/>
            <person name="Fawcett J.A."/>
            <person name="Gundlach H."/>
            <person name="Hanada K."/>
            <person name="Heyl A."/>
            <person name="Hicks K.A."/>
            <person name="Hugh J."/>
            <person name="Lohr M."/>
            <person name="Mayer K."/>
            <person name="Melkozernov A."/>
            <person name="Murata T."/>
            <person name="Nelson D."/>
            <person name="Pils B."/>
            <person name="Prigge M."/>
            <person name="Reiss B."/>
            <person name="Renner T."/>
            <person name="Rombauts S."/>
            <person name="Rushton P."/>
            <person name="Sanderfoot A."/>
            <person name="Schween G."/>
            <person name="Shiu S.-H."/>
            <person name="Stueber K."/>
            <person name="Theodoulou F.L."/>
            <person name="Tu H."/>
            <person name="Van de Peer Y."/>
            <person name="Verrier P.J."/>
            <person name="Waters E."/>
            <person name="Wood A."/>
            <person name="Yang L."/>
            <person name="Cove D."/>
            <person name="Cuming A."/>
            <person name="Hasebe M."/>
            <person name="Lucas S."/>
            <person name="Mishler D.B."/>
            <person name="Reski R."/>
            <person name="Grigoriev I."/>
            <person name="Quatrano R.S."/>
            <person name="Boore J.L."/>
        </authorList>
    </citation>
    <scope>NUCLEOTIDE SEQUENCE [LARGE SCALE GENOMIC DNA]</scope>
    <source>
        <strain evidence="8 9">cv. Gransden 2004</strain>
    </source>
</reference>
<gene>
    <name evidence="8" type="primary">LOC112292168</name>
</gene>
<evidence type="ECO:0000256" key="5">
    <source>
        <dbReference type="ARBA" id="ARBA00023180"/>
    </source>
</evidence>
<dbReference type="OrthoDB" id="191334at2759"/>
<protein>
    <submittedName>
        <fullName evidence="8">Uncharacterized protein</fullName>
    </submittedName>
</protein>
<dbReference type="GO" id="GO:0016757">
    <property type="term" value="F:glycosyltransferase activity"/>
    <property type="evidence" value="ECO:0007669"/>
    <property type="project" value="UniProtKB-KW"/>
</dbReference>
<name>A0A7I4AY73_PHYPA</name>
<evidence type="ECO:0000313" key="9">
    <source>
        <dbReference type="Proteomes" id="UP000006727"/>
    </source>
</evidence>
<feature type="transmembrane region" description="Helical" evidence="7">
    <location>
        <begin position="32"/>
        <end position="51"/>
    </location>
</feature>
<dbReference type="RefSeq" id="XP_024396151.1">
    <property type="nucleotide sequence ID" value="XM_024540383.2"/>
</dbReference>
<dbReference type="KEGG" id="ppp:112292168"/>
<reference evidence="8" key="3">
    <citation type="submission" date="2020-12" db="UniProtKB">
        <authorList>
            <consortium name="EnsemblPlants"/>
        </authorList>
    </citation>
    <scope>IDENTIFICATION</scope>
</reference>
<reference evidence="8 9" key="2">
    <citation type="journal article" date="2018" name="Plant J.">
        <title>The Physcomitrella patens chromosome-scale assembly reveals moss genome structure and evolution.</title>
        <authorList>
            <person name="Lang D."/>
            <person name="Ullrich K.K."/>
            <person name="Murat F."/>
            <person name="Fuchs J."/>
            <person name="Jenkins J."/>
            <person name="Haas F.B."/>
            <person name="Piednoel M."/>
            <person name="Gundlach H."/>
            <person name="Van Bel M."/>
            <person name="Meyberg R."/>
            <person name="Vives C."/>
            <person name="Morata J."/>
            <person name="Symeonidi A."/>
            <person name="Hiss M."/>
            <person name="Muchero W."/>
            <person name="Kamisugi Y."/>
            <person name="Saleh O."/>
            <person name="Blanc G."/>
            <person name="Decker E.L."/>
            <person name="van Gessel N."/>
            <person name="Grimwood J."/>
            <person name="Hayes R.D."/>
            <person name="Graham S.W."/>
            <person name="Gunter L.E."/>
            <person name="McDaniel S.F."/>
            <person name="Hoernstein S.N.W."/>
            <person name="Larsson A."/>
            <person name="Li F.W."/>
            <person name="Perroud P.F."/>
            <person name="Phillips J."/>
            <person name="Ranjan P."/>
            <person name="Rokshar D.S."/>
            <person name="Rothfels C.J."/>
            <person name="Schneider L."/>
            <person name="Shu S."/>
            <person name="Stevenson D.W."/>
            <person name="Thummler F."/>
            <person name="Tillich M."/>
            <person name="Villarreal Aguilar J.C."/>
            <person name="Widiez T."/>
            <person name="Wong G.K."/>
            <person name="Wymore A."/>
            <person name="Zhang Y."/>
            <person name="Zimmer A.D."/>
            <person name="Quatrano R.S."/>
            <person name="Mayer K.F.X."/>
            <person name="Goodstein D."/>
            <person name="Casacuberta J.M."/>
            <person name="Vandepoele K."/>
            <person name="Reski R."/>
            <person name="Cuming A.C."/>
            <person name="Tuskan G.A."/>
            <person name="Maumus F."/>
            <person name="Salse J."/>
            <person name="Schmutz J."/>
            <person name="Rensing S.A."/>
        </authorList>
    </citation>
    <scope>NUCLEOTIDE SEQUENCE [LARGE SCALE GENOMIC DNA]</scope>
    <source>
        <strain evidence="8 9">cv. Gransden 2004</strain>
    </source>
</reference>
<keyword evidence="7" id="KW-1133">Transmembrane helix</keyword>
<dbReference type="EnsemblPlants" id="Pp3c15_15340V3.11">
    <property type="protein sequence ID" value="Pp3c15_15340V3.11"/>
    <property type="gene ID" value="Pp3c15_15340"/>
</dbReference>
<dbReference type="InterPro" id="IPR003406">
    <property type="entry name" value="Glyco_trans_14"/>
</dbReference>
<sequence>MVKLWSSSVEGKSHHSSTMGVWRGKMSKRRSLWAAGIMSLLFLFFLSWATIANLGDRVYNDYLKGDLCQMLPSPSPHPKGYSSHSAPPSKQNTSFPNHVPIPILPPIRNYTDAELSTFVLAKDILSRAKDPVGNAKVAFMFLTGGPLPFEKIWEEFFKQGHEGKYLIYVHSSREQPARNTSMFQGRDIRPQKVFWGRIEMVDAERRLLANALLDLDNQYFALLSDSCIPLYPFDYVYEYLLGGNMSYVDCFEDPGPHGQGRYMDQMMPEVRRSDWRKGAQWFAVTRYHALMIVADHLYYSKFKLNCKPGPENRNCYPDEHYISTFLHIMNPANLANWTVTYVDWSERRWHPKTYTKNDITFERLQLIQNIKEHVHETSDSLGIRTVKPCLWGGQQRPCFLFARKFLPDTAGDLLQLLSNVTWPLSRHQQERSSATFRF</sequence>
<keyword evidence="7" id="KW-0812">Transmembrane</keyword>
<dbReference type="Gramene" id="Pp3c15_15340V3.12">
    <property type="protein sequence ID" value="Pp3c15_15340V3.12"/>
    <property type="gene ID" value="Pp3c15_15340"/>
</dbReference>
<dbReference type="InterPro" id="IPR044174">
    <property type="entry name" value="BC10-like"/>
</dbReference>
<accession>A0A7I4AY73</accession>
<dbReference type="Pfam" id="PF02485">
    <property type="entry name" value="Branch"/>
    <property type="match status" value="1"/>
</dbReference>
<dbReference type="EnsemblPlants" id="Pp3c15_15340V3.12">
    <property type="protein sequence ID" value="Pp3c15_15340V3.12"/>
    <property type="gene ID" value="Pp3c15_15340"/>
</dbReference>
<keyword evidence="5" id="KW-0325">Glycoprotein</keyword>
<comment type="subcellular location">
    <subcellularLocation>
        <location evidence="1">Membrane</location>
        <topology evidence="1">Single-pass type II membrane protein</topology>
    </subcellularLocation>
</comment>
<dbReference type="PANTHER" id="PTHR31042:SF150">
    <property type="entry name" value="OS06G0661900 PROTEIN"/>
    <property type="match status" value="1"/>
</dbReference>
<feature type="region of interest" description="Disordered" evidence="6">
    <location>
        <begin position="75"/>
        <end position="95"/>
    </location>
</feature>
<dbReference type="PANTHER" id="PTHR31042">
    <property type="entry name" value="CORE-2/I-BRANCHING BETA-1,6-N-ACETYLGLUCOSAMINYLTRANSFERASE FAMILY PROTEIN-RELATED"/>
    <property type="match status" value="1"/>
</dbReference>
<dbReference type="AlphaFoldDB" id="A0A7I4AY73"/>
<organism evidence="8 9">
    <name type="scientific">Physcomitrium patens</name>
    <name type="common">Spreading-leaved earth moss</name>
    <name type="synonym">Physcomitrella patens</name>
    <dbReference type="NCBI Taxonomy" id="3218"/>
    <lineage>
        <taxon>Eukaryota</taxon>
        <taxon>Viridiplantae</taxon>
        <taxon>Streptophyta</taxon>
        <taxon>Embryophyta</taxon>
        <taxon>Bryophyta</taxon>
        <taxon>Bryophytina</taxon>
        <taxon>Bryopsida</taxon>
        <taxon>Funariidae</taxon>
        <taxon>Funariales</taxon>
        <taxon>Funariaceae</taxon>
        <taxon>Physcomitrium</taxon>
    </lineage>
</organism>
<dbReference type="FunCoup" id="A0A7I4AY73">
    <property type="interactions" value="1578"/>
</dbReference>
<dbReference type="Proteomes" id="UP000006727">
    <property type="component" value="Chromosome 15"/>
</dbReference>
<dbReference type="EMBL" id="ABEU02000015">
    <property type="status" value="NOT_ANNOTATED_CDS"/>
    <property type="molecule type" value="Genomic_DNA"/>
</dbReference>
<dbReference type="GO" id="GO:0016020">
    <property type="term" value="C:membrane"/>
    <property type="evidence" value="ECO:0007669"/>
    <property type="project" value="UniProtKB-SubCell"/>
</dbReference>
<keyword evidence="4 7" id="KW-0472">Membrane</keyword>
<proteinExistence type="predicted"/>
<keyword evidence="2" id="KW-0328">Glycosyltransferase</keyword>
<evidence type="ECO:0000256" key="4">
    <source>
        <dbReference type="ARBA" id="ARBA00023136"/>
    </source>
</evidence>
<dbReference type="Gramene" id="Pp3c15_15340V3.11">
    <property type="protein sequence ID" value="Pp3c15_15340V3.11"/>
    <property type="gene ID" value="Pp3c15_15340"/>
</dbReference>
<dbReference type="RefSeq" id="XP_024396148.1">
    <property type="nucleotide sequence ID" value="XM_024540380.2"/>
</dbReference>